<accession>A0A917F0T0</accession>
<evidence type="ECO:0000313" key="3">
    <source>
        <dbReference type="EMBL" id="GGF31472.1"/>
    </source>
</evidence>
<dbReference type="Gene3D" id="3.40.50.2300">
    <property type="match status" value="1"/>
</dbReference>
<keyword evidence="1" id="KW-0597">Phosphoprotein</keyword>
<dbReference type="SUPFAM" id="SSF52172">
    <property type="entry name" value="CheY-like"/>
    <property type="match status" value="1"/>
</dbReference>
<keyword evidence="4" id="KW-1185">Reference proteome</keyword>
<name>A0A917F0T0_9ACTN</name>
<dbReference type="AlphaFoldDB" id="A0A917F0T0"/>
<dbReference type="RefSeq" id="WP_229660467.1">
    <property type="nucleotide sequence ID" value="NZ_BMKQ01000001.1"/>
</dbReference>
<protein>
    <submittedName>
        <fullName evidence="3">Response regulator</fullName>
    </submittedName>
</protein>
<evidence type="ECO:0000256" key="1">
    <source>
        <dbReference type="PROSITE-ProRule" id="PRU00169"/>
    </source>
</evidence>
<dbReference type="GO" id="GO:0000160">
    <property type="term" value="P:phosphorelay signal transduction system"/>
    <property type="evidence" value="ECO:0007669"/>
    <property type="project" value="InterPro"/>
</dbReference>
<feature type="domain" description="Response regulatory" evidence="2">
    <location>
        <begin position="8"/>
        <end position="127"/>
    </location>
</feature>
<sequence>MTSVKPLQVLVYSDDVHTRRQVMLALGRRVHPDLPELEFVEVATEPVVLQQLDSGAMDLVILDGEAVPAGGLGIAKQLKEEIYRCPPVIVLTGRPQDAWLATWSRAEAAVPHPLDPVQVAETVADVLRGGTPAALAADA</sequence>
<feature type="modified residue" description="4-aspartylphosphate" evidence="1">
    <location>
        <position position="63"/>
    </location>
</feature>
<proteinExistence type="predicted"/>
<comment type="caution">
    <text evidence="3">The sequence shown here is derived from an EMBL/GenBank/DDBJ whole genome shotgun (WGS) entry which is preliminary data.</text>
</comment>
<organism evidence="3 4">
    <name type="scientific">Marmoricola endophyticus</name>
    <dbReference type="NCBI Taxonomy" id="2040280"/>
    <lineage>
        <taxon>Bacteria</taxon>
        <taxon>Bacillati</taxon>
        <taxon>Actinomycetota</taxon>
        <taxon>Actinomycetes</taxon>
        <taxon>Propionibacteriales</taxon>
        <taxon>Nocardioidaceae</taxon>
        <taxon>Marmoricola</taxon>
    </lineage>
</organism>
<dbReference type="InterPro" id="IPR001789">
    <property type="entry name" value="Sig_transdc_resp-reg_receiver"/>
</dbReference>
<dbReference type="InterPro" id="IPR011006">
    <property type="entry name" value="CheY-like_superfamily"/>
</dbReference>
<reference evidence="3" key="1">
    <citation type="journal article" date="2014" name="Int. J. Syst. Evol. Microbiol.">
        <title>Complete genome sequence of Corynebacterium casei LMG S-19264T (=DSM 44701T), isolated from a smear-ripened cheese.</title>
        <authorList>
            <consortium name="US DOE Joint Genome Institute (JGI-PGF)"/>
            <person name="Walter F."/>
            <person name="Albersmeier A."/>
            <person name="Kalinowski J."/>
            <person name="Ruckert C."/>
        </authorList>
    </citation>
    <scope>NUCLEOTIDE SEQUENCE</scope>
    <source>
        <strain evidence="3">CGMCC 1.16067</strain>
    </source>
</reference>
<dbReference type="PROSITE" id="PS50110">
    <property type="entry name" value="RESPONSE_REGULATORY"/>
    <property type="match status" value="1"/>
</dbReference>
<evidence type="ECO:0000313" key="4">
    <source>
        <dbReference type="Proteomes" id="UP000649179"/>
    </source>
</evidence>
<dbReference type="Proteomes" id="UP000649179">
    <property type="component" value="Unassembled WGS sequence"/>
</dbReference>
<evidence type="ECO:0000259" key="2">
    <source>
        <dbReference type="PROSITE" id="PS50110"/>
    </source>
</evidence>
<reference evidence="3" key="2">
    <citation type="submission" date="2020-09" db="EMBL/GenBank/DDBJ databases">
        <authorList>
            <person name="Sun Q."/>
            <person name="Zhou Y."/>
        </authorList>
    </citation>
    <scope>NUCLEOTIDE SEQUENCE</scope>
    <source>
        <strain evidence="3">CGMCC 1.16067</strain>
    </source>
</reference>
<gene>
    <name evidence="3" type="ORF">GCM10011519_01040</name>
</gene>
<dbReference type="EMBL" id="BMKQ01000001">
    <property type="protein sequence ID" value="GGF31472.1"/>
    <property type="molecule type" value="Genomic_DNA"/>
</dbReference>